<accession>A0A1I7UEI4</accession>
<keyword evidence="1" id="KW-1185">Reference proteome</keyword>
<dbReference type="WBParaSite" id="Csp11.Scaffold629.g8514.t1">
    <property type="protein sequence ID" value="Csp11.Scaffold629.g8514.t1"/>
    <property type="gene ID" value="Csp11.Scaffold629.g8514"/>
</dbReference>
<evidence type="ECO:0000313" key="2">
    <source>
        <dbReference type="WBParaSite" id="Csp11.Scaffold629.g8514.t1"/>
    </source>
</evidence>
<dbReference type="Proteomes" id="UP000095282">
    <property type="component" value="Unplaced"/>
</dbReference>
<reference evidence="2" key="1">
    <citation type="submission" date="2016-11" db="UniProtKB">
        <authorList>
            <consortium name="WormBaseParasite"/>
        </authorList>
    </citation>
    <scope>IDENTIFICATION</scope>
</reference>
<proteinExistence type="predicted"/>
<dbReference type="AlphaFoldDB" id="A0A1I7UEI4"/>
<protein>
    <submittedName>
        <fullName evidence="2">Cyclin_C domain-containing protein</fullName>
    </submittedName>
</protein>
<evidence type="ECO:0000313" key="1">
    <source>
        <dbReference type="Proteomes" id="UP000095282"/>
    </source>
</evidence>
<organism evidence="1 2">
    <name type="scientific">Caenorhabditis tropicalis</name>
    <dbReference type="NCBI Taxonomy" id="1561998"/>
    <lineage>
        <taxon>Eukaryota</taxon>
        <taxon>Metazoa</taxon>
        <taxon>Ecdysozoa</taxon>
        <taxon>Nematoda</taxon>
        <taxon>Chromadorea</taxon>
        <taxon>Rhabditida</taxon>
        <taxon>Rhabditina</taxon>
        <taxon>Rhabditomorpha</taxon>
        <taxon>Rhabditoidea</taxon>
        <taxon>Rhabditidae</taxon>
        <taxon>Peloderinae</taxon>
        <taxon>Caenorhabditis</taxon>
    </lineage>
</organism>
<name>A0A1I7UEI4_9PELO</name>
<sequence>MEGLCFEIPKKAVITKEGRILSNVVIHCVSHVYSVSEILEMEHTIRMALDVLNVECPSGMTALKCAITLLCNTPAPLQSSQIAPDTFLI</sequence>